<comment type="caution">
    <text evidence="1">The sequence shown here is derived from an EMBL/GenBank/DDBJ whole genome shotgun (WGS) entry which is preliminary data.</text>
</comment>
<evidence type="ECO:0000313" key="1">
    <source>
        <dbReference type="EMBL" id="PRQ22543.1"/>
    </source>
</evidence>
<proteinExistence type="predicted"/>
<gene>
    <name evidence="1" type="ORF">RchiOBHm_Chr6g0251461</name>
</gene>
<protein>
    <submittedName>
        <fullName evidence="1">Uncharacterized protein</fullName>
    </submittedName>
</protein>
<name>A0A2P6PKT4_ROSCH</name>
<reference evidence="1 2" key="1">
    <citation type="journal article" date="2018" name="Nat. Genet.">
        <title>The Rosa genome provides new insights in the design of modern roses.</title>
        <authorList>
            <person name="Bendahmane M."/>
        </authorList>
    </citation>
    <scope>NUCLEOTIDE SEQUENCE [LARGE SCALE GENOMIC DNA]</scope>
    <source>
        <strain evidence="2">cv. Old Blush</strain>
    </source>
</reference>
<evidence type="ECO:0000313" key="2">
    <source>
        <dbReference type="Proteomes" id="UP000238479"/>
    </source>
</evidence>
<dbReference type="Proteomes" id="UP000238479">
    <property type="component" value="Chromosome 6"/>
</dbReference>
<keyword evidence="2" id="KW-1185">Reference proteome</keyword>
<dbReference type="AlphaFoldDB" id="A0A2P6PKT4"/>
<dbReference type="EMBL" id="PDCK01000044">
    <property type="protein sequence ID" value="PRQ22543.1"/>
    <property type="molecule type" value="Genomic_DNA"/>
</dbReference>
<accession>A0A2P6PKT4</accession>
<organism evidence="1 2">
    <name type="scientific">Rosa chinensis</name>
    <name type="common">China rose</name>
    <dbReference type="NCBI Taxonomy" id="74649"/>
    <lineage>
        <taxon>Eukaryota</taxon>
        <taxon>Viridiplantae</taxon>
        <taxon>Streptophyta</taxon>
        <taxon>Embryophyta</taxon>
        <taxon>Tracheophyta</taxon>
        <taxon>Spermatophyta</taxon>
        <taxon>Magnoliopsida</taxon>
        <taxon>eudicotyledons</taxon>
        <taxon>Gunneridae</taxon>
        <taxon>Pentapetalae</taxon>
        <taxon>rosids</taxon>
        <taxon>fabids</taxon>
        <taxon>Rosales</taxon>
        <taxon>Rosaceae</taxon>
        <taxon>Rosoideae</taxon>
        <taxon>Rosoideae incertae sedis</taxon>
        <taxon>Rosa</taxon>
    </lineage>
</organism>
<dbReference type="Gramene" id="PRQ22543">
    <property type="protein sequence ID" value="PRQ22543"/>
    <property type="gene ID" value="RchiOBHm_Chr6g0251461"/>
</dbReference>
<sequence>MNSEHTYINQSPELLFARPCNQSHFAGFKKQFVALYFRHQLLAKILLIPY</sequence>